<proteinExistence type="predicted"/>
<name>A0A0H5Q612_9ZZZZ</name>
<protein>
    <submittedName>
        <fullName evidence="1">Uncharacterized protein</fullName>
    </submittedName>
</protein>
<dbReference type="EMBL" id="LN853873">
    <property type="protein sequence ID" value="CRY96849.1"/>
    <property type="molecule type" value="Genomic_DNA"/>
</dbReference>
<organism evidence="1">
    <name type="scientific">uncultured prokaryote</name>
    <dbReference type="NCBI Taxonomy" id="198431"/>
    <lineage>
        <taxon>unclassified sequences</taxon>
        <taxon>environmental samples</taxon>
    </lineage>
</organism>
<evidence type="ECO:0000313" key="1">
    <source>
        <dbReference type="EMBL" id="CRY96849.1"/>
    </source>
</evidence>
<accession>A0A0H5Q612</accession>
<sequence length="194" mass="20412">MNIPTDYAQVNLMITGAGAPNGAECTFGMKVDDFVGTPTDAANTVAVNWASAAVMDSITEQVSITGILVKFGPNATGPSALEAYNIPGEISNPCIPPNSSLLIHKATPAGGRAGSGRMYFPGPADDDVDDSGFFNTGRRDDVTAAMNDFLDKMSTDDLPLVLLHGVGSPITTPTFISSFSCDPKLATQRRRLRR</sequence>
<reference evidence="1" key="1">
    <citation type="submission" date="2015-06" db="EMBL/GenBank/DDBJ databases">
        <authorList>
            <person name="Joergensen T."/>
        </authorList>
    </citation>
    <scope>NUCLEOTIDE SEQUENCE</scope>
    <source>
        <strain evidence="1">RGFK1304</strain>
    </source>
</reference>
<dbReference type="AlphaFoldDB" id="A0A0H5Q612"/>
<reference evidence="1" key="2">
    <citation type="submission" date="2015-07" db="EMBL/GenBank/DDBJ databases">
        <title>Plasmids, circular viruses and viroids from rat gut.</title>
        <authorList>
            <person name="Jorgensen T.J."/>
            <person name="Hansen M.A."/>
            <person name="Xu Z."/>
            <person name="Tabak M.A."/>
            <person name="Sorensen S.J."/>
            <person name="Hansen L.H."/>
        </authorList>
    </citation>
    <scope>NUCLEOTIDE SEQUENCE</scope>
    <source>
        <strain evidence="1">RGFK1304</strain>
    </source>
</reference>